<gene>
    <name evidence="1" type="ORF">ILUMI_03069</name>
</gene>
<dbReference type="Proteomes" id="UP000801492">
    <property type="component" value="Unassembled WGS sequence"/>
</dbReference>
<comment type="caution">
    <text evidence="1">The sequence shown here is derived from an EMBL/GenBank/DDBJ whole genome shotgun (WGS) entry which is preliminary data.</text>
</comment>
<accession>A0A8K0GKA0</accession>
<proteinExistence type="predicted"/>
<protein>
    <submittedName>
        <fullName evidence="1">Uncharacterized protein</fullName>
    </submittedName>
</protein>
<dbReference type="OrthoDB" id="6769365at2759"/>
<keyword evidence="2" id="KW-1185">Reference proteome</keyword>
<organism evidence="1 2">
    <name type="scientific">Ignelater luminosus</name>
    <name type="common">Cucubano</name>
    <name type="synonym">Pyrophorus luminosus</name>
    <dbReference type="NCBI Taxonomy" id="2038154"/>
    <lineage>
        <taxon>Eukaryota</taxon>
        <taxon>Metazoa</taxon>
        <taxon>Ecdysozoa</taxon>
        <taxon>Arthropoda</taxon>
        <taxon>Hexapoda</taxon>
        <taxon>Insecta</taxon>
        <taxon>Pterygota</taxon>
        <taxon>Neoptera</taxon>
        <taxon>Endopterygota</taxon>
        <taxon>Coleoptera</taxon>
        <taxon>Polyphaga</taxon>
        <taxon>Elateriformia</taxon>
        <taxon>Elateroidea</taxon>
        <taxon>Elateridae</taxon>
        <taxon>Agrypninae</taxon>
        <taxon>Pyrophorini</taxon>
        <taxon>Ignelater</taxon>
    </lineage>
</organism>
<evidence type="ECO:0000313" key="2">
    <source>
        <dbReference type="Proteomes" id="UP000801492"/>
    </source>
</evidence>
<dbReference type="EMBL" id="VTPC01001107">
    <property type="protein sequence ID" value="KAF2903119.1"/>
    <property type="molecule type" value="Genomic_DNA"/>
</dbReference>
<sequence length="183" mass="21307">MYEHFKIYPHSQDNLQDDCVDCKNWSIHIKKAEATILRYKEHANQDPEEGEVDKSFKKLRKVYDFPKFKRAVQEANSGKVNILEIELHDFYDGKDFSSIHKINQNHSERPYLHDMVQVQAQRGSMSLLYRKAFENSQLPLNFLNAKVTKSEIPLAKQKDKSGGITSERPDNICPIIPLCQEID</sequence>
<dbReference type="AlphaFoldDB" id="A0A8K0GKA0"/>
<name>A0A8K0GKA0_IGNLU</name>
<evidence type="ECO:0000313" key="1">
    <source>
        <dbReference type="EMBL" id="KAF2903119.1"/>
    </source>
</evidence>
<reference evidence="1" key="1">
    <citation type="submission" date="2019-08" db="EMBL/GenBank/DDBJ databases">
        <title>The genome of the North American firefly Photinus pyralis.</title>
        <authorList>
            <consortium name="Photinus pyralis genome working group"/>
            <person name="Fallon T.R."/>
            <person name="Sander Lower S.E."/>
            <person name="Weng J.-K."/>
        </authorList>
    </citation>
    <scope>NUCLEOTIDE SEQUENCE</scope>
    <source>
        <strain evidence="1">TRF0915ILg1</strain>
        <tissue evidence="1">Whole body</tissue>
    </source>
</reference>